<organism evidence="13 14">
    <name type="scientific">Collinsella acetigenes</name>
    <dbReference type="NCBI Taxonomy" id="2713419"/>
    <lineage>
        <taxon>Bacteria</taxon>
        <taxon>Bacillati</taxon>
        <taxon>Actinomycetota</taxon>
        <taxon>Coriobacteriia</taxon>
        <taxon>Coriobacteriales</taxon>
        <taxon>Coriobacteriaceae</taxon>
        <taxon>Collinsella</taxon>
    </lineage>
</organism>
<dbReference type="PANTHER" id="PTHR30218:SF0">
    <property type="entry name" value="POLYPHOSPHATE KINASE"/>
    <property type="match status" value="1"/>
</dbReference>
<gene>
    <name evidence="13" type="primary">ppk1</name>
    <name evidence="6" type="synonym">ppk</name>
    <name evidence="13" type="ORF">HF320_03750</name>
</gene>
<evidence type="ECO:0000259" key="12">
    <source>
        <dbReference type="Pfam" id="PF17941"/>
    </source>
</evidence>
<dbReference type="NCBIfam" id="TIGR03705">
    <property type="entry name" value="poly_P_kin"/>
    <property type="match status" value="1"/>
</dbReference>
<dbReference type="Pfam" id="PF13089">
    <property type="entry name" value="PP_kinase_N"/>
    <property type="match status" value="1"/>
</dbReference>
<dbReference type="Proteomes" id="UP000546970">
    <property type="component" value="Unassembled WGS sequence"/>
</dbReference>
<comment type="caution">
    <text evidence="13">The sequence shown here is derived from an EMBL/GenBank/DDBJ whole genome shotgun (WGS) entry which is preliminary data.</text>
</comment>
<keyword evidence="4 6" id="KW-0418">Kinase</keyword>
<dbReference type="EC" id="2.7.4.1" evidence="6 7"/>
<feature type="binding site" evidence="6">
    <location>
        <position position="398"/>
    </location>
    <ligand>
        <name>Mg(2+)</name>
        <dbReference type="ChEBI" id="CHEBI:18420"/>
    </ligand>
</feature>
<dbReference type="InterPro" id="IPR003414">
    <property type="entry name" value="PP_kinase"/>
</dbReference>
<dbReference type="Pfam" id="PF17941">
    <property type="entry name" value="PP_kinase_C_1"/>
    <property type="match status" value="1"/>
</dbReference>
<dbReference type="AlphaFoldDB" id="A0A7X9UBG5"/>
<feature type="binding site" evidence="6">
    <location>
        <position position="587"/>
    </location>
    <ligand>
        <name>ATP</name>
        <dbReference type="ChEBI" id="CHEBI:30616"/>
    </ligand>
</feature>
<feature type="domain" description="Polyphosphate kinase N-terminal" evidence="10">
    <location>
        <begin position="30"/>
        <end position="132"/>
    </location>
</feature>
<evidence type="ECO:0000256" key="8">
    <source>
        <dbReference type="SAM" id="MobiDB-lite"/>
    </source>
</evidence>
<dbReference type="GO" id="GO:0008976">
    <property type="term" value="F:polyphosphate kinase activity"/>
    <property type="evidence" value="ECO:0007669"/>
    <property type="project" value="UniProtKB-UniRule"/>
</dbReference>
<evidence type="ECO:0000256" key="7">
    <source>
        <dbReference type="RuleBase" id="RU003800"/>
    </source>
</evidence>
<evidence type="ECO:0000256" key="3">
    <source>
        <dbReference type="ARBA" id="ARBA00022741"/>
    </source>
</evidence>
<feature type="domain" description="Polyphosphate kinase C-terminal" evidence="11">
    <location>
        <begin position="526"/>
        <end position="697"/>
    </location>
</feature>
<dbReference type="SUPFAM" id="SSF56024">
    <property type="entry name" value="Phospholipase D/nuclease"/>
    <property type="match status" value="2"/>
</dbReference>
<evidence type="ECO:0000256" key="5">
    <source>
        <dbReference type="ARBA" id="ARBA00022840"/>
    </source>
</evidence>
<dbReference type="GO" id="GO:0006799">
    <property type="term" value="P:polyphosphate biosynthetic process"/>
    <property type="evidence" value="ECO:0007669"/>
    <property type="project" value="UniProtKB-UniRule"/>
</dbReference>
<reference evidence="13 14" key="1">
    <citation type="submission" date="2020-04" db="EMBL/GenBank/DDBJ databases">
        <title>Collinsella sp. KGMB02528 nov., an anaerobic actinobacterium isolated from human feces.</title>
        <authorList>
            <person name="Han K.-I."/>
            <person name="Eom M.K."/>
            <person name="Kim J.-S."/>
            <person name="Lee K.C."/>
            <person name="Suh M.K."/>
            <person name="Park S.-H."/>
            <person name="Lee J.H."/>
            <person name="Kang S.W."/>
            <person name="Park J.-E."/>
            <person name="Oh B.S."/>
            <person name="Yu S.Y."/>
            <person name="Choi S.-H."/>
            <person name="Lee D.H."/>
            <person name="Yoon H."/>
            <person name="Kim B.-Y."/>
            <person name="Lee J.H."/>
            <person name="Lee J.-S."/>
        </authorList>
    </citation>
    <scope>NUCLEOTIDE SEQUENCE [LARGE SCALE GENOMIC DNA]</scope>
    <source>
        <strain evidence="13 14">KGMB02528</strain>
    </source>
</reference>
<feature type="region of interest" description="Disordered" evidence="8">
    <location>
        <begin position="821"/>
        <end position="854"/>
    </location>
</feature>
<dbReference type="GO" id="GO:0005524">
    <property type="term" value="F:ATP binding"/>
    <property type="evidence" value="ECO:0007669"/>
    <property type="project" value="UniProtKB-KW"/>
</dbReference>
<keyword evidence="14" id="KW-1185">Reference proteome</keyword>
<evidence type="ECO:0000313" key="13">
    <source>
        <dbReference type="EMBL" id="NMF55446.1"/>
    </source>
</evidence>
<feature type="domain" description="Polyphosphate kinase middle" evidence="9">
    <location>
        <begin position="144"/>
        <end position="323"/>
    </location>
</feature>
<dbReference type="GO" id="GO:0046872">
    <property type="term" value="F:metal ion binding"/>
    <property type="evidence" value="ECO:0007669"/>
    <property type="project" value="UniProtKB-KW"/>
</dbReference>
<evidence type="ECO:0000313" key="14">
    <source>
        <dbReference type="Proteomes" id="UP000546970"/>
    </source>
</evidence>
<feature type="binding site" evidence="6">
    <location>
        <position position="491"/>
    </location>
    <ligand>
        <name>ATP</name>
        <dbReference type="ChEBI" id="CHEBI:30616"/>
    </ligand>
</feature>
<comment type="PTM">
    <text evidence="6 7">An intermediate of this reaction is the autophosphorylated ppk in which a phosphate is covalently linked to a histidine residue through a N-P bond.</text>
</comment>
<keyword evidence="6" id="KW-0460">Magnesium</keyword>
<dbReference type="SUPFAM" id="SSF143724">
    <property type="entry name" value="PHP14-like"/>
    <property type="match status" value="1"/>
</dbReference>
<feature type="binding site" evidence="6">
    <location>
        <position position="615"/>
    </location>
    <ligand>
        <name>ATP</name>
        <dbReference type="ChEBI" id="CHEBI:30616"/>
    </ligand>
</feature>
<evidence type="ECO:0000259" key="11">
    <source>
        <dbReference type="Pfam" id="PF13090"/>
    </source>
</evidence>
<name>A0A7X9UBG5_9ACTN</name>
<dbReference type="InterPro" id="IPR036830">
    <property type="entry name" value="PP_kinase_middle_dom_sf"/>
</dbReference>
<dbReference type="Pfam" id="PF02503">
    <property type="entry name" value="PP_kinase"/>
    <property type="match status" value="1"/>
</dbReference>
<feature type="domain" description="Polyphosphate kinase C-terminal" evidence="12">
    <location>
        <begin position="357"/>
        <end position="515"/>
    </location>
</feature>
<dbReference type="InterPro" id="IPR036832">
    <property type="entry name" value="PPK_N_dom_sf"/>
</dbReference>
<proteinExistence type="inferred from homology"/>
<protein>
    <recommendedName>
        <fullName evidence="6 7">Polyphosphate kinase</fullName>
        <ecNumber evidence="6 7">2.7.4.1</ecNumber>
    </recommendedName>
    <alternativeName>
        <fullName evidence="6">ATP-polyphosphate phosphotransferase</fullName>
    </alternativeName>
    <alternativeName>
        <fullName evidence="6">Polyphosphoric acid kinase</fullName>
    </alternativeName>
</protein>
<evidence type="ECO:0000256" key="2">
    <source>
        <dbReference type="ARBA" id="ARBA00022679"/>
    </source>
</evidence>
<evidence type="ECO:0000256" key="6">
    <source>
        <dbReference type="HAMAP-Rule" id="MF_00347"/>
    </source>
</evidence>
<dbReference type="InterPro" id="IPR024953">
    <property type="entry name" value="PP_kinase_middle"/>
</dbReference>
<accession>A0A7X9UBG5</accession>
<feature type="region of interest" description="Disordered" evidence="8">
    <location>
        <begin position="712"/>
        <end position="779"/>
    </location>
</feature>
<sequence length="880" mass="96577">MAKNKDSKKSAAKNVVKVSPRKRHDLSYTQNRELSWLRFDGRVLDEAFDETVPLFERLKFVSIFESNLVEFFMVRIGGLSDLATLKRQPVDNKSNMTPAEQIECVFNALPPMIDRAVDAQHRIEAALESYGIVRAHPDMLDGDERTFVEGYFQAYVSPVISPLVIDPRHPFPNLRNGGLYLACAIESAEEENLLGLIEIPPSLNRVIEMPHAVGEYRYILLEDVILACFDSCFGSYTPLDRAVIRVTRNADIDPDGEGVEEDEDYRMHMKRILKKRLRLQPVALSVSGDLAPSTLKTIRKSLGLKSRSVLHMDAPLDLGYVFGIESHVPTHARERLLFPPFKPQQNPDIDPSRPMREQVLEGDKLLMYPYQAMTSLLDLVHQAAFDEDCISIRITLYRVAKQSRLCESLIDAAENGKEVTVLMELRARFDEQNNIEWAERLEEAGCTVIYGSEGFKCHSKVCQITYREGMSLTRLTLLGTGNFNEKTAKLYSDFMLMTAHPGIGEDANLFFRNLSLGNLKGDYRYLGVAPAGLKPLILRGLNREIERAQAGQPARVFFKLNSLTDREVIDKISEASRAGVQVQMIIRGISCLLPGIEGKTDGVHIRSIVGRFLEHARIYSFGVDSDTIYLSSADMMTRNTEHRVEIAYPVLDPACRALVQRYVKAQLKDNVKARVLSSSGEWVPVTRSAGEAPFNSQEYLLARAYRDADEAATKRESAPVVDIPDDSPAAMAQAEAELDAAEASAAEAQTQAASSKEAGAPAGAQTQATTKGAGMSTGLNESAAPMVSAEAGAAPQTAAAAAPQTAAAAGIPVKATIVEPEPDSQAESAPCATAGSSRGQHARPKTAAKKALARRQPGRFKLGLGLIGMGIKTLITGKTK</sequence>
<dbReference type="SUPFAM" id="SSF140356">
    <property type="entry name" value="PPK N-terminal domain-like"/>
    <property type="match status" value="1"/>
</dbReference>
<dbReference type="Gene3D" id="3.30.1840.10">
    <property type="entry name" value="Polyphosphate kinase middle domain"/>
    <property type="match status" value="1"/>
</dbReference>
<dbReference type="Pfam" id="PF13090">
    <property type="entry name" value="PP_kinase_C"/>
    <property type="match status" value="1"/>
</dbReference>
<keyword evidence="6" id="KW-0479">Metal-binding</keyword>
<dbReference type="InterPro" id="IPR025198">
    <property type="entry name" value="PPK_N_dom"/>
</dbReference>
<comment type="similarity">
    <text evidence="6 7">Belongs to the polyphosphate kinase 1 (PPK1) family.</text>
</comment>
<evidence type="ECO:0000256" key="4">
    <source>
        <dbReference type="ARBA" id="ARBA00022777"/>
    </source>
</evidence>
<dbReference type="Gene3D" id="3.30.870.10">
    <property type="entry name" value="Endonuclease Chain A"/>
    <property type="match status" value="2"/>
</dbReference>
<keyword evidence="1 6" id="KW-0597">Phosphoprotein</keyword>
<keyword evidence="3 6" id="KW-0547">Nucleotide-binding</keyword>
<evidence type="ECO:0000256" key="1">
    <source>
        <dbReference type="ARBA" id="ARBA00022553"/>
    </source>
</evidence>
<dbReference type="CDD" id="cd09166">
    <property type="entry name" value="PLDc_PPK1_C1_unchar"/>
    <property type="match status" value="1"/>
</dbReference>
<dbReference type="RefSeq" id="WP_169277125.1">
    <property type="nucleotide sequence ID" value="NZ_JABBCP010000002.1"/>
</dbReference>
<feature type="binding site" evidence="6">
    <location>
        <position position="428"/>
    </location>
    <ligand>
        <name>Mg(2+)</name>
        <dbReference type="ChEBI" id="CHEBI:18420"/>
    </ligand>
</feature>
<dbReference type="Gene3D" id="1.20.58.310">
    <property type="entry name" value="Polyphosphate kinase N-terminal domain"/>
    <property type="match status" value="1"/>
</dbReference>
<feature type="active site" description="Phosphohistidine intermediate" evidence="6">
    <location>
        <position position="458"/>
    </location>
</feature>
<dbReference type="EMBL" id="JABBCP010000002">
    <property type="protein sequence ID" value="NMF55446.1"/>
    <property type="molecule type" value="Genomic_DNA"/>
</dbReference>
<comment type="cofactor">
    <cofactor evidence="6">
        <name>Mg(2+)</name>
        <dbReference type="ChEBI" id="CHEBI:18420"/>
    </cofactor>
</comment>
<feature type="compositionally biased region" description="Low complexity" evidence="8">
    <location>
        <begin position="729"/>
        <end position="774"/>
    </location>
</feature>
<keyword evidence="5 6" id="KW-0067">ATP-binding</keyword>
<comment type="function">
    <text evidence="6 7">Catalyzes the reversible transfer of the terminal phosphate of ATP to form a long-chain polyphosphate (polyP).</text>
</comment>
<keyword evidence="2 6" id="KW-0808">Transferase</keyword>
<dbReference type="PANTHER" id="PTHR30218">
    <property type="entry name" value="POLYPHOSPHATE KINASE"/>
    <property type="match status" value="1"/>
</dbReference>
<dbReference type="GO" id="GO:0009358">
    <property type="term" value="C:polyphosphate kinase complex"/>
    <property type="evidence" value="ECO:0007669"/>
    <property type="project" value="InterPro"/>
</dbReference>
<feature type="compositionally biased region" description="Basic residues" evidence="8">
    <location>
        <begin position="840"/>
        <end position="854"/>
    </location>
</feature>
<dbReference type="InterPro" id="IPR025200">
    <property type="entry name" value="PPK_C_dom2"/>
</dbReference>
<evidence type="ECO:0000259" key="10">
    <source>
        <dbReference type="Pfam" id="PF13089"/>
    </source>
</evidence>
<dbReference type="InterPro" id="IPR041108">
    <property type="entry name" value="PP_kinase_C_1"/>
</dbReference>
<feature type="binding site" evidence="6">
    <location>
        <position position="67"/>
    </location>
    <ligand>
        <name>ATP</name>
        <dbReference type="ChEBI" id="CHEBI:30616"/>
    </ligand>
</feature>
<dbReference type="HAMAP" id="MF_00347">
    <property type="entry name" value="Polyphosphate_kinase"/>
    <property type="match status" value="1"/>
</dbReference>
<comment type="catalytic activity">
    <reaction evidence="6 7">
        <text>[phosphate](n) + ATP = [phosphate](n+1) + ADP</text>
        <dbReference type="Rhea" id="RHEA:19573"/>
        <dbReference type="Rhea" id="RHEA-COMP:9859"/>
        <dbReference type="Rhea" id="RHEA-COMP:14280"/>
        <dbReference type="ChEBI" id="CHEBI:16838"/>
        <dbReference type="ChEBI" id="CHEBI:30616"/>
        <dbReference type="ChEBI" id="CHEBI:456216"/>
        <dbReference type="EC" id="2.7.4.1"/>
    </reaction>
</comment>
<evidence type="ECO:0000259" key="9">
    <source>
        <dbReference type="Pfam" id="PF02503"/>
    </source>
</evidence>